<evidence type="ECO:0000259" key="1">
    <source>
        <dbReference type="Pfam" id="PF13204"/>
    </source>
</evidence>
<dbReference type="PANTHER" id="PTHR37836">
    <property type="entry name" value="LMO1036 PROTEIN"/>
    <property type="match status" value="1"/>
</dbReference>
<dbReference type="SUPFAM" id="SSF51445">
    <property type="entry name" value="(Trans)glycosidases"/>
    <property type="match status" value="1"/>
</dbReference>
<accession>A0A5J5IWQ7</accession>
<dbReference type="EMBL" id="VYRZ01000001">
    <property type="protein sequence ID" value="KAA9089571.1"/>
    <property type="molecule type" value="Genomic_DNA"/>
</dbReference>
<dbReference type="InterPro" id="IPR017853">
    <property type="entry name" value="GH"/>
</dbReference>
<feature type="domain" description="Apiosidase-like catalytic" evidence="1">
    <location>
        <begin position="100"/>
        <end position="351"/>
    </location>
</feature>
<dbReference type="Gene3D" id="2.60.40.10">
    <property type="entry name" value="Immunoglobulins"/>
    <property type="match status" value="1"/>
</dbReference>
<name>A0A5J5IWQ7_9MICO</name>
<evidence type="ECO:0000313" key="5">
    <source>
        <dbReference type="Proteomes" id="UP000327039"/>
    </source>
</evidence>
<evidence type="ECO:0000259" key="2">
    <source>
        <dbReference type="Pfam" id="PF16586"/>
    </source>
</evidence>
<dbReference type="InterPro" id="IPR025277">
    <property type="entry name" value="Apiosidase-like_cat_dom"/>
</dbReference>
<gene>
    <name evidence="4" type="ORF">F6B42_03595</name>
</gene>
<comment type="caution">
    <text evidence="4">The sequence shown here is derived from an EMBL/GenBank/DDBJ whole genome shotgun (WGS) entry which is preliminary data.</text>
</comment>
<feature type="domain" description="DUF5060" evidence="2">
    <location>
        <begin position="5"/>
        <end position="70"/>
    </location>
</feature>
<protein>
    <submittedName>
        <fullName evidence="4">DUF4038 domain-containing protein</fullName>
    </submittedName>
</protein>
<dbReference type="Pfam" id="PF16586">
    <property type="entry name" value="DUF5060"/>
    <property type="match status" value="1"/>
</dbReference>
<dbReference type="Gene3D" id="3.20.20.80">
    <property type="entry name" value="Glycosidases"/>
    <property type="match status" value="1"/>
</dbReference>
<dbReference type="Gene3D" id="2.60.40.3950">
    <property type="match status" value="1"/>
</dbReference>
<dbReference type="Pfam" id="PF13204">
    <property type="entry name" value="Apiosidase"/>
    <property type="match status" value="1"/>
</dbReference>
<dbReference type="Pfam" id="PF18310">
    <property type="entry name" value="DUF5605"/>
    <property type="match status" value="1"/>
</dbReference>
<dbReference type="InterPro" id="IPR032260">
    <property type="entry name" value="DUF5060"/>
</dbReference>
<dbReference type="RefSeq" id="WP_150418202.1">
    <property type="nucleotide sequence ID" value="NZ_VYRZ01000001.1"/>
</dbReference>
<proteinExistence type="predicted"/>
<dbReference type="InterPro" id="IPR041239">
    <property type="entry name" value="DUF5605"/>
</dbReference>
<reference evidence="5" key="1">
    <citation type="submission" date="2019-09" db="EMBL/GenBank/DDBJ databases">
        <title>Mumia zhuanghuii sp. nov. isolated from the intestinal contents of plateau pika (Ochotona curzoniae) in the Qinghai-Tibet plateau of China.</title>
        <authorList>
            <person name="Tian Z."/>
        </authorList>
    </citation>
    <scope>NUCLEOTIDE SEQUENCE [LARGE SCALE GENOMIC DNA]</scope>
    <source>
        <strain evidence="5">DSM 25564</strain>
    </source>
</reference>
<feature type="domain" description="DUF5605" evidence="3">
    <location>
        <begin position="403"/>
        <end position="497"/>
    </location>
</feature>
<dbReference type="InterPro" id="IPR013783">
    <property type="entry name" value="Ig-like_fold"/>
</dbReference>
<organism evidence="4 5">
    <name type="scientific">Microbacterium radiodurans</name>
    <dbReference type="NCBI Taxonomy" id="661398"/>
    <lineage>
        <taxon>Bacteria</taxon>
        <taxon>Bacillati</taxon>
        <taxon>Actinomycetota</taxon>
        <taxon>Actinomycetes</taxon>
        <taxon>Micrococcales</taxon>
        <taxon>Microbacteriaceae</taxon>
        <taxon>Microbacterium</taxon>
    </lineage>
</organism>
<dbReference type="Proteomes" id="UP000327039">
    <property type="component" value="Unassembled WGS sequence"/>
</dbReference>
<evidence type="ECO:0000313" key="4">
    <source>
        <dbReference type="EMBL" id="KAA9089571.1"/>
    </source>
</evidence>
<dbReference type="OrthoDB" id="127163at2"/>
<dbReference type="AlphaFoldDB" id="A0A5J5IWQ7"/>
<dbReference type="PANTHER" id="PTHR37836:SF2">
    <property type="entry name" value="DUF4038 DOMAIN-CONTAINING PROTEIN"/>
    <property type="match status" value="1"/>
</dbReference>
<dbReference type="GO" id="GO:0005975">
    <property type="term" value="P:carbohydrate metabolic process"/>
    <property type="evidence" value="ECO:0007669"/>
    <property type="project" value="UniProtKB-ARBA"/>
</dbReference>
<evidence type="ECO:0000259" key="3">
    <source>
        <dbReference type="Pfam" id="PF18310"/>
    </source>
</evidence>
<keyword evidence="5" id="KW-1185">Reference proteome</keyword>
<sequence length="500" mass="55830">MTDAVPAYAPVELAFAGPAVPIPASRTPFTLDVGLGDRRLRVPGFWDGGDRYVARFLPETAGEWSWSTASEAPELDGRSGTVVVSGAAGHGPVRVVERFHFAHADGTPHRPVGATVYNWLHQSDELFTATADAIAQARFTKLRFMVFPQAGDYVEHHPELLPFERGPSGWDVDRPNVAFFRRLDAAVALLGDRGIQADVLILNAYDGGRFGLDGLTEEQDAVYLRYLVARLSAFPHVWWSLCNEFDILDRPRSRWDRLGTLLAETDPHDHLRSIHNWIELFDHNRPWITHASIQNGHVTTELGRAGLYRDVYDKPIVLDEIKYEGDIPERWGHLSAEELVHQFWVATVSGCYASHGESFALPGGSLHIVEGGALLGRSPQRLAFLRHVLDDLVVPGIDPIDKWDDPEFVGGVARRQYLRYFGRSAPPSWRFRLPQATNVGERLQSGDAFTVDIIDTWNMTVTAVERPFVLDDVRRNEAFAPEAIALPAGEAIALRITRTR</sequence>